<keyword evidence="3" id="KW-1185">Reference proteome</keyword>
<proteinExistence type="predicted"/>
<dbReference type="AlphaFoldDB" id="A0A923MBQ5"/>
<evidence type="ECO:0000313" key="3">
    <source>
        <dbReference type="Proteomes" id="UP000596827"/>
    </source>
</evidence>
<dbReference type="InterPro" id="IPR029032">
    <property type="entry name" value="AhpD-like"/>
</dbReference>
<name>A0A923MBQ5_9BURK</name>
<gene>
    <name evidence="2" type="ORF">H8R02_18430</name>
</gene>
<evidence type="ECO:0000256" key="1">
    <source>
        <dbReference type="SAM" id="MobiDB-lite"/>
    </source>
</evidence>
<dbReference type="SUPFAM" id="SSF69118">
    <property type="entry name" value="AhpD-like"/>
    <property type="match status" value="1"/>
</dbReference>
<dbReference type="Gene3D" id="1.20.1290.10">
    <property type="entry name" value="AhpD-like"/>
    <property type="match status" value="1"/>
</dbReference>
<evidence type="ECO:0000313" key="2">
    <source>
        <dbReference type="EMBL" id="MBC5766453.1"/>
    </source>
</evidence>
<reference evidence="2" key="1">
    <citation type="submission" date="2020-08" db="EMBL/GenBank/DDBJ databases">
        <title>Ramlibacter sp. GTP1 16S ribosomal RNA gene genome sequencing and assembly.</title>
        <authorList>
            <person name="Kang M."/>
        </authorList>
    </citation>
    <scope>NUCLEOTIDE SEQUENCE</scope>
    <source>
        <strain evidence="2">GTP1</strain>
    </source>
</reference>
<dbReference type="PANTHER" id="PTHR34846">
    <property type="entry name" value="4-CARBOXYMUCONOLACTONE DECARBOXYLASE FAMILY PROTEIN (AFU_ORTHOLOGUE AFUA_6G11590)"/>
    <property type="match status" value="1"/>
</dbReference>
<sequence>MTPDQRAVADAIRTGPRASVGSPAAAQGATSLSSPFNVWNRSPELADRVQKLGEYLRFRTSLPPRLNEFAILITARRWDSQYEWFAHHRLAMAGGLDPAVAEDLRNNRVPANMKPDEQVVYDFVTEYFDHRGVSDATYKRAVTAFGERGVADLVAVTGYYMLVSMTLNVDRTPIPDGGPKPLPAR</sequence>
<protein>
    <submittedName>
        <fullName evidence="2">Carboxymuconolactone decarboxylase family protein</fullName>
    </submittedName>
</protein>
<dbReference type="PANTHER" id="PTHR34846:SF11">
    <property type="entry name" value="4-CARBOXYMUCONOLACTONE DECARBOXYLASE FAMILY PROTEIN (AFU_ORTHOLOGUE AFUA_6G11590)"/>
    <property type="match status" value="1"/>
</dbReference>
<feature type="region of interest" description="Disordered" evidence="1">
    <location>
        <begin position="1"/>
        <end position="30"/>
    </location>
</feature>
<dbReference type="EMBL" id="JACORU010000007">
    <property type="protein sequence ID" value="MBC5766453.1"/>
    <property type="molecule type" value="Genomic_DNA"/>
</dbReference>
<comment type="caution">
    <text evidence="2">The sequence shown here is derived from an EMBL/GenBank/DDBJ whole genome shotgun (WGS) entry which is preliminary data.</text>
</comment>
<organism evidence="2 3">
    <name type="scientific">Ramlibacter albus</name>
    <dbReference type="NCBI Taxonomy" id="2079448"/>
    <lineage>
        <taxon>Bacteria</taxon>
        <taxon>Pseudomonadati</taxon>
        <taxon>Pseudomonadota</taxon>
        <taxon>Betaproteobacteria</taxon>
        <taxon>Burkholderiales</taxon>
        <taxon>Comamonadaceae</taxon>
        <taxon>Ramlibacter</taxon>
    </lineage>
</organism>
<dbReference type="Proteomes" id="UP000596827">
    <property type="component" value="Unassembled WGS sequence"/>
</dbReference>
<accession>A0A923MBQ5</accession>